<evidence type="ECO:0000313" key="1">
    <source>
        <dbReference type="EMBL" id="VDK27450.1"/>
    </source>
</evidence>
<reference evidence="1 2" key="2">
    <citation type="submission" date="2018-11" db="EMBL/GenBank/DDBJ databases">
        <authorList>
            <consortium name="Pathogen Informatics"/>
        </authorList>
    </citation>
    <scope>NUCLEOTIDE SEQUENCE [LARGE SCALE GENOMIC DNA]</scope>
</reference>
<gene>
    <name evidence="1" type="ORF">ASIM_LOCUS6646</name>
</gene>
<accession>A0A0M3JGW6</accession>
<dbReference type="AlphaFoldDB" id="A0A0M3JGW6"/>
<reference evidence="3" key="1">
    <citation type="submission" date="2017-02" db="UniProtKB">
        <authorList>
            <consortium name="WormBaseParasite"/>
        </authorList>
    </citation>
    <scope>IDENTIFICATION</scope>
</reference>
<name>A0A0M3JGW6_ANISI</name>
<sequence length="78" mass="8583">MIKFEEAISALKLLAIPTASALLLKSEIKKSPEEMLSKILAPYDVSLIGRDNALALLEQRCDLQLDDADVGLRIQSPF</sequence>
<evidence type="ECO:0000313" key="3">
    <source>
        <dbReference type="WBParaSite" id="ASIM_0000687401-mRNA-1"/>
    </source>
</evidence>
<protein>
    <submittedName>
        <fullName evidence="3">Type III secretion system protein</fullName>
    </submittedName>
</protein>
<dbReference type="Proteomes" id="UP000267096">
    <property type="component" value="Unassembled WGS sequence"/>
</dbReference>
<dbReference type="OrthoDB" id="239865at2759"/>
<dbReference type="EMBL" id="UYRR01014747">
    <property type="protein sequence ID" value="VDK27450.1"/>
    <property type="molecule type" value="Genomic_DNA"/>
</dbReference>
<proteinExistence type="predicted"/>
<evidence type="ECO:0000313" key="2">
    <source>
        <dbReference type="Proteomes" id="UP000267096"/>
    </source>
</evidence>
<dbReference type="WBParaSite" id="ASIM_0000687401-mRNA-1">
    <property type="protein sequence ID" value="ASIM_0000687401-mRNA-1"/>
    <property type="gene ID" value="ASIM_0000687401"/>
</dbReference>
<keyword evidence="2" id="KW-1185">Reference proteome</keyword>
<organism evidence="3">
    <name type="scientific">Anisakis simplex</name>
    <name type="common">Herring worm</name>
    <dbReference type="NCBI Taxonomy" id="6269"/>
    <lineage>
        <taxon>Eukaryota</taxon>
        <taxon>Metazoa</taxon>
        <taxon>Ecdysozoa</taxon>
        <taxon>Nematoda</taxon>
        <taxon>Chromadorea</taxon>
        <taxon>Rhabditida</taxon>
        <taxon>Spirurina</taxon>
        <taxon>Ascaridomorpha</taxon>
        <taxon>Ascaridoidea</taxon>
        <taxon>Anisakidae</taxon>
        <taxon>Anisakis</taxon>
        <taxon>Anisakis simplex complex</taxon>
    </lineage>
</organism>